<dbReference type="Gene3D" id="2.40.10.220">
    <property type="entry name" value="predicted glycosyltransferase like domains"/>
    <property type="match status" value="1"/>
</dbReference>
<dbReference type="EMBL" id="JBHLZN010000002">
    <property type="protein sequence ID" value="MFB9886039.1"/>
    <property type="molecule type" value="Genomic_DNA"/>
</dbReference>
<proteinExistence type="predicted"/>
<accession>A0ABV5ZBZ0</accession>
<protein>
    <submittedName>
        <fullName evidence="2">PilZ domain-containing protein</fullName>
    </submittedName>
</protein>
<dbReference type="SUPFAM" id="SSF141371">
    <property type="entry name" value="PilZ domain-like"/>
    <property type="match status" value="1"/>
</dbReference>
<evidence type="ECO:0000313" key="3">
    <source>
        <dbReference type="Proteomes" id="UP001589628"/>
    </source>
</evidence>
<dbReference type="Proteomes" id="UP001589628">
    <property type="component" value="Unassembled WGS sequence"/>
</dbReference>
<evidence type="ECO:0000313" key="2">
    <source>
        <dbReference type="EMBL" id="MFB9886039.1"/>
    </source>
</evidence>
<feature type="domain" description="PilZ" evidence="1">
    <location>
        <begin position="2"/>
        <end position="95"/>
    </location>
</feature>
<reference evidence="2 3" key="1">
    <citation type="submission" date="2024-09" db="EMBL/GenBank/DDBJ databases">
        <authorList>
            <person name="Sun Q."/>
            <person name="Mori K."/>
        </authorList>
    </citation>
    <scope>NUCLEOTIDE SEQUENCE [LARGE SCALE GENOMIC DNA]</scope>
    <source>
        <strain evidence="2 3">ATCC 51285</strain>
    </source>
</reference>
<evidence type="ECO:0000259" key="1">
    <source>
        <dbReference type="Pfam" id="PF07238"/>
    </source>
</evidence>
<keyword evidence="3" id="KW-1185">Reference proteome</keyword>
<name>A0ABV5ZBZ0_9GAMM</name>
<sequence>MRRYHRFMLEVPIEIDTPEYAIALDQHSYNLSQGGLAFISEVPLPAGTLVQVRIPLVDPVFECEAEVKHCCRQGSRYEVGLMFTDPDDAYRSRMVEQMCCIEIYKKRVWQEEGRQLSTEAAAAEWIGRYAADFAAGVRP</sequence>
<dbReference type="Pfam" id="PF07238">
    <property type="entry name" value="PilZ"/>
    <property type="match status" value="1"/>
</dbReference>
<dbReference type="RefSeq" id="WP_027311541.1">
    <property type="nucleotide sequence ID" value="NZ_JAUESS010000007.1"/>
</dbReference>
<comment type="caution">
    <text evidence="2">The sequence shown here is derived from an EMBL/GenBank/DDBJ whole genome shotgun (WGS) entry which is preliminary data.</text>
</comment>
<gene>
    <name evidence="2" type="ORF">ACFFLH_06430</name>
</gene>
<dbReference type="InterPro" id="IPR009875">
    <property type="entry name" value="PilZ_domain"/>
</dbReference>
<organism evidence="2 3">
    <name type="scientific">Balneatrix alpica</name>
    <dbReference type="NCBI Taxonomy" id="75684"/>
    <lineage>
        <taxon>Bacteria</taxon>
        <taxon>Pseudomonadati</taxon>
        <taxon>Pseudomonadota</taxon>
        <taxon>Gammaproteobacteria</taxon>
        <taxon>Oceanospirillales</taxon>
        <taxon>Balneatrichaceae</taxon>
        <taxon>Balneatrix</taxon>
    </lineage>
</organism>